<sequence length="394" mass="45341">MKPLTYIYHNSSKQSSALVLNFDRELFENFDKKLALKKCHLLNAKCFENFEFSRHTLSTNISYNGLMIPVKNYHDIRSKSVVIKFKLLLANRANQDTQSALSEVDFHFKVIENRSIISSTSTRINFDEQIDKDSVLSWSTHELFDLFTLNRLAQHWDQFAKYLGLSTAEINRMRQKLEATCCEPLTSHASPATPKRIFSILIDQFRRRFSSDCYPQFVRKMHLFSSNACVSLEEVLQRTESGCTVTTESGTSSESLFSEPVLPEEPCDQQFTPIKVTPVAKRQRKLAEMLPMSQVKRRYEESDSQLQLNAQKPHKRVKRDFSLQPDGSSDAVTPVKRASSIAVANRSIENLANRLNLDQQAKDRFYTLYSNALPSQALLKRALHDLRTEQTFVH</sequence>
<organism evidence="2 3">
    <name type="scientific">Cichlidogyrus casuarinus</name>
    <dbReference type="NCBI Taxonomy" id="1844966"/>
    <lineage>
        <taxon>Eukaryota</taxon>
        <taxon>Metazoa</taxon>
        <taxon>Spiralia</taxon>
        <taxon>Lophotrochozoa</taxon>
        <taxon>Platyhelminthes</taxon>
        <taxon>Monogenea</taxon>
        <taxon>Monopisthocotylea</taxon>
        <taxon>Dactylogyridea</taxon>
        <taxon>Ancyrocephalidae</taxon>
        <taxon>Cichlidogyrus</taxon>
    </lineage>
</organism>
<proteinExistence type="predicted"/>
<dbReference type="AlphaFoldDB" id="A0ABD2QCB9"/>
<name>A0ABD2QCB9_9PLAT</name>
<gene>
    <name evidence="2" type="ORF">Ciccas_004314</name>
</gene>
<accession>A0ABD2QCB9</accession>
<evidence type="ECO:0000313" key="2">
    <source>
        <dbReference type="EMBL" id="KAL3317038.1"/>
    </source>
</evidence>
<keyword evidence="3" id="KW-1185">Reference proteome</keyword>
<evidence type="ECO:0000256" key="1">
    <source>
        <dbReference type="SAM" id="MobiDB-lite"/>
    </source>
</evidence>
<comment type="caution">
    <text evidence="2">The sequence shown here is derived from an EMBL/GenBank/DDBJ whole genome shotgun (WGS) entry which is preliminary data.</text>
</comment>
<evidence type="ECO:0000313" key="3">
    <source>
        <dbReference type="Proteomes" id="UP001626550"/>
    </source>
</evidence>
<dbReference type="Proteomes" id="UP001626550">
    <property type="component" value="Unassembled WGS sequence"/>
</dbReference>
<dbReference type="EMBL" id="JBJKFK010000442">
    <property type="protein sequence ID" value="KAL3317038.1"/>
    <property type="molecule type" value="Genomic_DNA"/>
</dbReference>
<protein>
    <submittedName>
        <fullName evidence="2">Uncharacterized protein</fullName>
    </submittedName>
</protein>
<feature type="region of interest" description="Disordered" evidence="1">
    <location>
        <begin position="298"/>
        <end position="336"/>
    </location>
</feature>
<reference evidence="2 3" key="1">
    <citation type="submission" date="2024-11" db="EMBL/GenBank/DDBJ databases">
        <title>Adaptive evolution of stress response genes in parasites aligns with host niche diversity.</title>
        <authorList>
            <person name="Hahn C."/>
            <person name="Resl P."/>
        </authorList>
    </citation>
    <scope>NUCLEOTIDE SEQUENCE [LARGE SCALE GENOMIC DNA]</scope>
    <source>
        <strain evidence="2">EGGRZ-B1_66</strain>
        <tissue evidence="2">Body</tissue>
    </source>
</reference>